<dbReference type="RefSeq" id="WP_025001155.1">
    <property type="nucleotide sequence ID" value="NZ_JABZSJ010000048.1"/>
</dbReference>
<evidence type="ECO:0000313" key="1">
    <source>
        <dbReference type="EMBL" id="MBF1384846.1"/>
    </source>
</evidence>
<dbReference type="AlphaFoldDB" id="A0A930HND2"/>
<dbReference type="Pfam" id="PF26559">
    <property type="entry name" value="DUF8184"/>
    <property type="match status" value="1"/>
</dbReference>
<organism evidence="1 2">
    <name type="scientific">Prevotella aurantiaca</name>
    <dbReference type="NCBI Taxonomy" id="596085"/>
    <lineage>
        <taxon>Bacteria</taxon>
        <taxon>Pseudomonadati</taxon>
        <taxon>Bacteroidota</taxon>
        <taxon>Bacteroidia</taxon>
        <taxon>Bacteroidales</taxon>
        <taxon>Prevotellaceae</taxon>
        <taxon>Prevotella</taxon>
    </lineage>
</organism>
<proteinExistence type="predicted"/>
<dbReference type="Proteomes" id="UP000771736">
    <property type="component" value="Unassembled WGS sequence"/>
</dbReference>
<gene>
    <name evidence="1" type="ORF">HXN26_08375</name>
</gene>
<dbReference type="EMBL" id="JABZSJ010000048">
    <property type="protein sequence ID" value="MBF1384846.1"/>
    <property type="molecule type" value="Genomic_DNA"/>
</dbReference>
<evidence type="ECO:0000313" key="2">
    <source>
        <dbReference type="Proteomes" id="UP000771736"/>
    </source>
</evidence>
<dbReference type="InterPro" id="IPR058497">
    <property type="entry name" value="DUF8184"/>
</dbReference>
<protein>
    <submittedName>
        <fullName evidence="1">Uncharacterized protein</fullName>
    </submittedName>
</protein>
<accession>A0A930HND2</accession>
<name>A0A930HND2_9BACT</name>
<comment type="caution">
    <text evidence="1">The sequence shown here is derived from an EMBL/GenBank/DDBJ whole genome shotgun (WGS) entry which is preliminary data.</text>
</comment>
<reference evidence="1" key="1">
    <citation type="submission" date="2020-04" db="EMBL/GenBank/DDBJ databases">
        <title>Deep metagenomics examines the oral microbiome during advanced dental caries in children, revealing novel taxa and co-occurrences with host molecules.</title>
        <authorList>
            <person name="Baker J.L."/>
            <person name="Morton J.T."/>
            <person name="Dinis M."/>
            <person name="Alvarez R."/>
            <person name="Tran N.C."/>
            <person name="Knight R."/>
            <person name="Edlund A."/>
        </authorList>
    </citation>
    <scope>NUCLEOTIDE SEQUENCE</scope>
    <source>
        <strain evidence="1">JCVI_44_bin.5</strain>
    </source>
</reference>
<sequence length="197" mass="23157">MEQIKAKDFLLYYNPNIDELTISSGMKFIKRTGEEIKIDLNPHGQSKLTEVDFLSLDTEKKTLTCKINKKSIVLTTKFQINMQSFEFLMGMKTNVQSTENLDKIDLFISSDKLEHLYLSKVKDYVIIDSIRIFFEEEQYFVVKNQPKFIREAIRKMSISNTTINIETENNQFKYRVDTNNEIASFLQTAFNLIDFTR</sequence>